<comment type="caution">
    <text evidence="3">The sequence shown here is derived from an EMBL/GenBank/DDBJ whole genome shotgun (WGS) entry which is preliminary data.</text>
</comment>
<sequence>MHILKKVVLALAVAYPAIAGAQTNKELKAELEALKNQVKRLEALIEKTGAQAQQASTQAVQASTQAAQASTQAAEVSAKVAQVADNGVDPAEFNRIRIKTEAMEDATEANGFKGVKISGYIDPTYMYNRNAKTSSFVFLNNNSAVNGSTETFGYDNTFFGSGMLNFEKELEGGTKVKLTMMPSKSAGAGYNFGNLVHEATLVVPLGDLNTRLIAGQWADWTGYELIPSNQNKLITHNLLFDFSAANFYTGAGMEFVNGQWDTKVLVGNLNRSRIDTGKRETPGLFYRVDYAKGEFNGFGFSGIHAGFDDHDQFGRLDLMEVDGYFTRGDWNVQGQLSYGRQKATSSNAYSGNGTHWFGLSGLASYKITPRFETIARFDYINNRSNGGGVFGSTFGGTCKDITGADANCPDGRNGFGSSMMFDGSSWVVSDPTQGTRRYALSLGVNYALMPGVNVKGEYRYDRSSGNVFKTFDENYRKDNHVLGVSTVVSF</sequence>
<feature type="signal peptide" evidence="2">
    <location>
        <begin position="1"/>
        <end position="21"/>
    </location>
</feature>
<dbReference type="Pfam" id="PF11336">
    <property type="entry name" value="DUF3138"/>
    <property type="match status" value="2"/>
</dbReference>
<name>A0A845HVQ2_9BURK</name>
<keyword evidence="1" id="KW-0175">Coiled coil</keyword>
<keyword evidence="4" id="KW-1185">Reference proteome</keyword>
<feature type="coiled-coil region" evidence="1">
    <location>
        <begin position="17"/>
        <end position="58"/>
    </location>
</feature>
<dbReference type="Proteomes" id="UP000444316">
    <property type="component" value="Unassembled WGS sequence"/>
</dbReference>
<dbReference type="EMBL" id="WWCL01000001">
    <property type="protein sequence ID" value="MYN43645.1"/>
    <property type="molecule type" value="Genomic_DNA"/>
</dbReference>
<dbReference type="AlphaFoldDB" id="A0A845HVQ2"/>
<keyword evidence="2" id="KW-0732">Signal</keyword>
<dbReference type="SUPFAM" id="SSF56935">
    <property type="entry name" value="Porins"/>
    <property type="match status" value="1"/>
</dbReference>
<gene>
    <name evidence="3" type="ORF">GTP23_01010</name>
</gene>
<proteinExistence type="predicted"/>
<evidence type="ECO:0000313" key="4">
    <source>
        <dbReference type="Proteomes" id="UP000444316"/>
    </source>
</evidence>
<protein>
    <submittedName>
        <fullName evidence="3">DUF3138 family protein</fullName>
    </submittedName>
</protein>
<accession>A0A845HVQ2</accession>
<reference evidence="3" key="1">
    <citation type="submission" date="2019-12" db="EMBL/GenBank/DDBJ databases">
        <title>Novel species isolated from a subtropical stream in China.</title>
        <authorList>
            <person name="Lu H."/>
        </authorList>
    </citation>
    <scope>NUCLEOTIDE SEQUENCE [LARGE SCALE GENOMIC DNA]</scope>
    <source>
        <strain evidence="3">FT93W</strain>
    </source>
</reference>
<feature type="chain" id="PRO_5032290956" evidence="2">
    <location>
        <begin position="22"/>
        <end position="490"/>
    </location>
</feature>
<dbReference type="RefSeq" id="WP_161033491.1">
    <property type="nucleotide sequence ID" value="NZ_WWCL01000001.1"/>
</dbReference>
<evidence type="ECO:0000313" key="3">
    <source>
        <dbReference type="EMBL" id="MYN43645.1"/>
    </source>
</evidence>
<evidence type="ECO:0000256" key="2">
    <source>
        <dbReference type="SAM" id="SignalP"/>
    </source>
</evidence>
<organism evidence="3 4">
    <name type="scientific">Duganella fentianensis</name>
    <dbReference type="NCBI Taxonomy" id="2692177"/>
    <lineage>
        <taxon>Bacteria</taxon>
        <taxon>Pseudomonadati</taxon>
        <taxon>Pseudomonadota</taxon>
        <taxon>Betaproteobacteria</taxon>
        <taxon>Burkholderiales</taxon>
        <taxon>Oxalobacteraceae</taxon>
        <taxon>Telluria group</taxon>
        <taxon>Duganella</taxon>
    </lineage>
</organism>
<dbReference type="InterPro" id="IPR021485">
    <property type="entry name" value="DUF3138"/>
</dbReference>
<evidence type="ECO:0000256" key="1">
    <source>
        <dbReference type="SAM" id="Coils"/>
    </source>
</evidence>